<evidence type="ECO:0000256" key="4">
    <source>
        <dbReference type="ARBA" id="ARBA00022692"/>
    </source>
</evidence>
<dbReference type="eggNOG" id="COG2814">
    <property type="taxonomic scope" value="Bacteria"/>
</dbReference>
<evidence type="ECO:0000256" key="2">
    <source>
        <dbReference type="ARBA" id="ARBA00022448"/>
    </source>
</evidence>
<keyword evidence="10" id="KW-1185">Reference proteome</keyword>
<feature type="transmembrane region" description="Helical" evidence="7">
    <location>
        <begin position="83"/>
        <end position="104"/>
    </location>
</feature>
<dbReference type="Proteomes" id="UP000001401">
    <property type="component" value="Chromosome"/>
</dbReference>
<keyword evidence="2" id="KW-0813">Transport</keyword>
<keyword evidence="5 7" id="KW-1133">Transmembrane helix</keyword>
<keyword evidence="6 7" id="KW-0472">Membrane</keyword>
<keyword evidence="4 7" id="KW-0812">Transmembrane</keyword>
<feature type="transmembrane region" description="Helical" evidence="7">
    <location>
        <begin position="116"/>
        <end position="135"/>
    </location>
</feature>
<dbReference type="STRING" id="649639.Bcell_1942"/>
<feature type="transmembrane region" description="Helical" evidence="7">
    <location>
        <begin position="288"/>
        <end position="310"/>
    </location>
</feature>
<feature type="transmembrane region" description="Helical" evidence="7">
    <location>
        <begin position="173"/>
        <end position="195"/>
    </location>
</feature>
<dbReference type="GO" id="GO:0022857">
    <property type="term" value="F:transmembrane transporter activity"/>
    <property type="evidence" value="ECO:0007669"/>
    <property type="project" value="InterPro"/>
</dbReference>
<evidence type="ECO:0000313" key="10">
    <source>
        <dbReference type="Proteomes" id="UP000001401"/>
    </source>
</evidence>
<evidence type="ECO:0000313" key="9">
    <source>
        <dbReference type="EMBL" id="ADU30204.1"/>
    </source>
</evidence>
<dbReference type="GO" id="GO:0005886">
    <property type="term" value="C:plasma membrane"/>
    <property type="evidence" value="ECO:0007669"/>
    <property type="project" value="UniProtKB-SubCell"/>
</dbReference>
<evidence type="ECO:0000256" key="7">
    <source>
        <dbReference type="SAM" id="Phobius"/>
    </source>
</evidence>
<feature type="transmembrane region" description="Helical" evidence="7">
    <location>
        <begin position="141"/>
        <end position="161"/>
    </location>
</feature>
<feature type="transmembrane region" description="Helical" evidence="7">
    <location>
        <begin position="46"/>
        <end position="71"/>
    </location>
</feature>
<keyword evidence="3" id="KW-1003">Cell membrane</keyword>
<dbReference type="InterPro" id="IPR011701">
    <property type="entry name" value="MFS"/>
</dbReference>
<reference evidence="9 10" key="1">
    <citation type="submission" date="2010-12" db="EMBL/GenBank/DDBJ databases">
        <title>Complete sequence of Bacillus cellulosilyticus DSM 2522.</title>
        <authorList>
            <consortium name="US DOE Joint Genome Institute"/>
            <person name="Lucas S."/>
            <person name="Copeland A."/>
            <person name="Lapidus A."/>
            <person name="Cheng J.-F."/>
            <person name="Bruce D."/>
            <person name="Goodwin L."/>
            <person name="Pitluck S."/>
            <person name="Chertkov O."/>
            <person name="Detter J.C."/>
            <person name="Han C."/>
            <person name="Tapia R."/>
            <person name="Land M."/>
            <person name="Hauser L."/>
            <person name="Jeffries C."/>
            <person name="Kyrpides N."/>
            <person name="Ivanova N."/>
            <person name="Mikhailova N."/>
            <person name="Brumm P."/>
            <person name="Mead D."/>
            <person name="Woyke T."/>
        </authorList>
    </citation>
    <scope>NUCLEOTIDE SEQUENCE [LARGE SCALE GENOMIC DNA]</scope>
    <source>
        <strain evidence="10">ATCC 21833 / DSM 2522 / FERM P-1141 / JCM 9156 / N-4</strain>
    </source>
</reference>
<feature type="transmembrane region" description="Helical" evidence="7">
    <location>
        <begin position="346"/>
        <end position="368"/>
    </location>
</feature>
<dbReference type="SUPFAM" id="SSF103473">
    <property type="entry name" value="MFS general substrate transporter"/>
    <property type="match status" value="1"/>
</dbReference>
<dbReference type="Gene3D" id="1.20.1720.10">
    <property type="entry name" value="Multidrug resistance protein D"/>
    <property type="match status" value="1"/>
</dbReference>
<feature type="transmembrane region" description="Helical" evidence="7">
    <location>
        <begin position="322"/>
        <end position="340"/>
    </location>
</feature>
<dbReference type="PANTHER" id="PTHR43414">
    <property type="entry name" value="MULTIDRUG RESISTANCE PROTEIN MDTG"/>
    <property type="match status" value="1"/>
</dbReference>
<feature type="transmembrane region" description="Helical" evidence="7">
    <location>
        <begin position="244"/>
        <end position="268"/>
    </location>
</feature>
<organism evidence="9 10">
    <name type="scientific">Evansella cellulosilytica (strain ATCC 21833 / DSM 2522 / FERM P-1141 / JCM 9156 / N-4)</name>
    <name type="common">Bacillus cellulosilyticus</name>
    <dbReference type="NCBI Taxonomy" id="649639"/>
    <lineage>
        <taxon>Bacteria</taxon>
        <taxon>Bacillati</taxon>
        <taxon>Bacillota</taxon>
        <taxon>Bacilli</taxon>
        <taxon>Bacillales</taxon>
        <taxon>Bacillaceae</taxon>
        <taxon>Evansella</taxon>
    </lineage>
</organism>
<dbReference type="PANTHER" id="PTHR43414:SF3">
    <property type="entry name" value="LMO2377 PROTEIN"/>
    <property type="match status" value="1"/>
</dbReference>
<dbReference type="InterPro" id="IPR001958">
    <property type="entry name" value="Tet-R_TetA/multi-R_MdtG-like"/>
</dbReference>
<dbReference type="EMBL" id="CP002394">
    <property type="protein sequence ID" value="ADU30204.1"/>
    <property type="molecule type" value="Genomic_DNA"/>
</dbReference>
<evidence type="ECO:0000256" key="1">
    <source>
        <dbReference type="ARBA" id="ARBA00004651"/>
    </source>
</evidence>
<proteinExistence type="predicted"/>
<sequence>MIKELGCGDKPILTLFSYKIFRYNKYLDKRNNFEKVFIIAIEKRNLVIMCIVNFFVAASATMILPFLSIYIDTFGEFTDAYVQRWAGFVFGITFLIAFFVSPFWGRFGDKFGRKRILLITGYGIAISIFLMGYIQSVLGLFILRLIMGIVTGFIPTSIALIAAQTKKEEAGKVLGTLQMGTVSGGLFGPMIGGVLADSFGFAYTFIITAIIIAAATTIVHFGIKENRNIADDKDRNKRHSMREVLKMIFTNKVLLIVMFVSFIIQTANFSIQPQLALYVDQLIQAENIAFLAGMAFSVTGLGNLMATRFWGILGDRIGHEKVLLTCLILAGLFFLPQAFVTNIWQLVFLRFLFGIQIGGVIPVVTAYIRKSVPLSIQGEVLGYNQSFRFLGNVAGPVVGGLISGYWTIASVFYFSTSLFLIAAICLFICLRVDNTGQTNNR</sequence>
<dbReference type="Pfam" id="PF07690">
    <property type="entry name" value="MFS_1"/>
    <property type="match status" value="2"/>
</dbReference>
<accession>E6U088</accession>
<gene>
    <name evidence="9" type="ordered locus">Bcell_1942</name>
</gene>
<feature type="domain" description="Major facilitator superfamily (MFS) profile" evidence="8">
    <location>
        <begin position="45"/>
        <end position="434"/>
    </location>
</feature>
<dbReference type="PRINTS" id="PR01035">
    <property type="entry name" value="TCRTETA"/>
</dbReference>
<dbReference type="Gene3D" id="1.20.1250.20">
    <property type="entry name" value="MFS general substrate transporter like domains"/>
    <property type="match status" value="1"/>
</dbReference>
<evidence type="ECO:0000259" key="8">
    <source>
        <dbReference type="PROSITE" id="PS50850"/>
    </source>
</evidence>
<feature type="transmembrane region" description="Helical" evidence="7">
    <location>
        <begin position="389"/>
        <end position="406"/>
    </location>
</feature>
<dbReference type="InterPro" id="IPR036259">
    <property type="entry name" value="MFS_trans_sf"/>
</dbReference>
<dbReference type="InterPro" id="IPR020846">
    <property type="entry name" value="MFS_dom"/>
</dbReference>
<dbReference type="KEGG" id="bco:Bcell_1942"/>
<evidence type="ECO:0000256" key="5">
    <source>
        <dbReference type="ARBA" id="ARBA00022989"/>
    </source>
</evidence>
<feature type="transmembrane region" description="Helical" evidence="7">
    <location>
        <begin position="201"/>
        <end position="223"/>
    </location>
</feature>
<dbReference type="PROSITE" id="PS50850">
    <property type="entry name" value="MFS"/>
    <property type="match status" value="1"/>
</dbReference>
<evidence type="ECO:0000256" key="6">
    <source>
        <dbReference type="ARBA" id="ARBA00023136"/>
    </source>
</evidence>
<dbReference type="HOGENOM" id="CLU_001265_57_3_9"/>
<name>E6U088_EVAC2</name>
<evidence type="ECO:0000256" key="3">
    <source>
        <dbReference type="ARBA" id="ARBA00022475"/>
    </source>
</evidence>
<comment type="subcellular location">
    <subcellularLocation>
        <location evidence="1">Cell membrane</location>
        <topology evidence="1">Multi-pass membrane protein</topology>
    </subcellularLocation>
</comment>
<protein>
    <submittedName>
        <fullName evidence="9">Major facilitator superfamily MFS_1</fullName>
    </submittedName>
</protein>
<feature type="transmembrane region" description="Helical" evidence="7">
    <location>
        <begin position="412"/>
        <end position="432"/>
    </location>
</feature>
<dbReference type="AlphaFoldDB" id="E6U088"/>